<feature type="domain" description="NAD-dependent epimerase/dehydratase" evidence="2">
    <location>
        <begin position="5"/>
        <end position="227"/>
    </location>
</feature>
<dbReference type="OrthoDB" id="9801773at2"/>
<dbReference type="RefSeq" id="WP_142932333.1">
    <property type="nucleotide sequence ID" value="NZ_ML660166.1"/>
</dbReference>
<gene>
    <name evidence="4" type="ORF">FLL46_15945</name>
</gene>
<evidence type="ECO:0000259" key="2">
    <source>
        <dbReference type="Pfam" id="PF01370"/>
    </source>
</evidence>
<protein>
    <submittedName>
        <fullName evidence="4">TIGR01777 family protein</fullName>
    </submittedName>
</protein>
<dbReference type="EMBL" id="VIKS01000010">
    <property type="protein sequence ID" value="TQV86410.1"/>
    <property type="molecule type" value="Genomic_DNA"/>
</dbReference>
<evidence type="ECO:0000313" key="5">
    <source>
        <dbReference type="Proteomes" id="UP000315439"/>
    </source>
</evidence>
<sequence length="310" mass="34689">MRNYLVTGGTGLIGQALIKQLLESHNQVWVLTRNQNKAKSIWKNTRFEDRLTAITHYDEVADEVAIDYVINLAGEPIADKRWSNRQKQKIWQSRIILTEKLVDWLTHRELRPKGLISGSAVGWYGDGADKILTEQSEANDEYTHQLCQAWEQAALKATESGVRVCVIRTGLVVSAQGGFLSKLKLPFQFGLGAKIGNGKQYMPWVHIDDMVKAILFLLAADKVEQPELSGAFNLTAPNPVTNAEFTQTLAAELNRPNFLVAPAFLLKLILGEMSRLLLTGQRAVPQRLTNAGFEFRFKTLQEALSDVLSE</sequence>
<dbReference type="Pfam" id="PF08338">
    <property type="entry name" value="DUF1731"/>
    <property type="match status" value="1"/>
</dbReference>
<dbReference type="PANTHER" id="PTHR11092">
    <property type="entry name" value="SUGAR NUCLEOTIDE EPIMERASE RELATED"/>
    <property type="match status" value="1"/>
</dbReference>
<dbReference type="NCBIfam" id="TIGR01777">
    <property type="entry name" value="yfcH"/>
    <property type="match status" value="1"/>
</dbReference>
<proteinExistence type="inferred from homology"/>
<dbReference type="InterPro" id="IPR001509">
    <property type="entry name" value="Epimerase_deHydtase"/>
</dbReference>
<comment type="similarity">
    <text evidence="1">Belongs to the NAD(P)-dependent epimerase/dehydratase family. SDR39U1 subfamily.</text>
</comment>
<dbReference type="Pfam" id="PF01370">
    <property type="entry name" value="Epimerase"/>
    <property type="match status" value="1"/>
</dbReference>
<accession>A0A545UAD5</accession>
<dbReference type="InterPro" id="IPR036291">
    <property type="entry name" value="NAD(P)-bd_dom_sf"/>
</dbReference>
<evidence type="ECO:0000256" key="1">
    <source>
        <dbReference type="ARBA" id="ARBA00009353"/>
    </source>
</evidence>
<evidence type="ECO:0000259" key="3">
    <source>
        <dbReference type="Pfam" id="PF08338"/>
    </source>
</evidence>
<name>A0A545UAD5_9GAMM</name>
<dbReference type="CDD" id="cd05242">
    <property type="entry name" value="SDR_a8"/>
    <property type="match status" value="1"/>
</dbReference>
<dbReference type="Gene3D" id="3.40.50.720">
    <property type="entry name" value="NAD(P)-binding Rossmann-like Domain"/>
    <property type="match status" value="1"/>
</dbReference>
<dbReference type="AlphaFoldDB" id="A0A545UAD5"/>
<dbReference type="InterPro" id="IPR013549">
    <property type="entry name" value="DUF1731"/>
</dbReference>
<dbReference type="InterPro" id="IPR010099">
    <property type="entry name" value="SDR39U1"/>
</dbReference>
<organism evidence="4 5">
    <name type="scientific">Aliikangiella coralliicola</name>
    <dbReference type="NCBI Taxonomy" id="2592383"/>
    <lineage>
        <taxon>Bacteria</taxon>
        <taxon>Pseudomonadati</taxon>
        <taxon>Pseudomonadota</taxon>
        <taxon>Gammaproteobacteria</taxon>
        <taxon>Oceanospirillales</taxon>
        <taxon>Pleioneaceae</taxon>
        <taxon>Aliikangiella</taxon>
    </lineage>
</organism>
<feature type="domain" description="DUF1731" evidence="3">
    <location>
        <begin position="261"/>
        <end position="307"/>
    </location>
</feature>
<reference evidence="4 5" key="1">
    <citation type="submission" date="2019-07" db="EMBL/GenBank/DDBJ databases">
        <title>Draft genome for Aliikangiella sp. M105.</title>
        <authorList>
            <person name="Wang G."/>
        </authorList>
    </citation>
    <scope>NUCLEOTIDE SEQUENCE [LARGE SCALE GENOMIC DNA]</scope>
    <source>
        <strain evidence="4 5">M105</strain>
    </source>
</reference>
<keyword evidence="5" id="KW-1185">Reference proteome</keyword>
<dbReference type="PANTHER" id="PTHR11092:SF0">
    <property type="entry name" value="EPIMERASE FAMILY PROTEIN SDR39U1"/>
    <property type="match status" value="1"/>
</dbReference>
<dbReference type="SUPFAM" id="SSF51735">
    <property type="entry name" value="NAD(P)-binding Rossmann-fold domains"/>
    <property type="match status" value="1"/>
</dbReference>
<dbReference type="Proteomes" id="UP000315439">
    <property type="component" value="Unassembled WGS sequence"/>
</dbReference>
<comment type="caution">
    <text evidence="4">The sequence shown here is derived from an EMBL/GenBank/DDBJ whole genome shotgun (WGS) entry which is preliminary data.</text>
</comment>
<evidence type="ECO:0000313" key="4">
    <source>
        <dbReference type="EMBL" id="TQV86410.1"/>
    </source>
</evidence>